<dbReference type="GO" id="GO:0005829">
    <property type="term" value="C:cytosol"/>
    <property type="evidence" value="ECO:0007669"/>
    <property type="project" value="TreeGrafter"/>
</dbReference>
<evidence type="ECO:0000313" key="4">
    <source>
        <dbReference type="Proteomes" id="UP000294229"/>
    </source>
</evidence>
<dbReference type="Proteomes" id="UP000294229">
    <property type="component" value="Unassembled WGS sequence"/>
</dbReference>
<dbReference type="GO" id="GO:0008713">
    <property type="term" value="F:ADP-heptose-lipopolysaccharide heptosyltransferase activity"/>
    <property type="evidence" value="ECO:0007669"/>
    <property type="project" value="TreeGrafter"/>
</dbReference>
<accession>A0A8B3TD81</accession>
<dbReference type="PANTHER" id="PTHR30160">
    <property type="entry name" value="TETRAACYLDISACCHARIDE 4'-KINASE-RELATED"/>
    <property type="match status" value="1"/>
</dbReference>
<dbReference type="Gene3D" id="3.40.50.2000">
    <property type="entry name" value="Glycogen Phosphorylase B"/>
    <property type="match status" value="2"/>
</dbReference>
<keyword evidence="1" id="KW-0328">Glycosyltransferase</keyword>
<evidence type="ECO:0000256" key="2">
    <source>
        <dbReference type="ARBA" id="ARBA00022679"/>
    </source>
</evidence>
<sequence length="350" mass="41569">MNNMKHLLRKFRLKAGKLLLDKKSSDNFSDNMPMSILFLRQDGKIGDYIVSSFAFREIKRFNPMIKIGVVCTKKNAYLFEQNPYIDQLYFVKKKNIFDYIKCGLKLRKEHYDLVIDPTIMIRNRDLLLLRLIKAKNYFGFHKEDYKLFNLNLSQQDIHFSEVYRKALEKIGITIDNIKYDIPNTKVEDEEIKYFLQTNQIRNYIAINFYGASSSRKFSDERIKQILQYITSIILDKHIIILSYPEVTNKLRTIAKEFKNVFVHNTQNIFHTISLIKYCDQLISPDTSSVHIASGFNKPIIGIYSEDKTNFTHWKPISEKVNILFYQNDINEINPEQFLKKWFECKLVNFE</sequence>
<dbReference type="CDD" id="cd03789">
    <property type="entry name" value="GT9_LPS_heptosyltransferase"/>
    <property type="match status" value="1"/>
</dbReference>
<proteinExistence type="predicted"/>
<dbReference type="AlphaFoldDB" id="A0A8B3TD81"/>
<dbReference type="EMBL" id="RQXS01000012">
    <property type="protein sequence ID" value="RZN60263.1"/>
    <property type="molecule type" value="Genomic_DNA"/>
</dbReference>
<dbReference type="SUPFAM" id="SSF53756">
    <property type="entry name" value="UDP-Glycosyltransferase/glycogen phosphorylase"/>
    <property type="match status" value="1"/>
</dbReference>
<gene>
    <name evidence="3" type="ORF">EIG79_04130</name>
</gene>
<comment type="caution">
    <text evidence="3">The sequence shown here is derived from an EMBL/GenBank/DDBJ whole genome shotgun (WGS) entry which is preliminary data.</text>
</comment>
<dbReference type="Pfam" id="PF01075">
    <property type="entry name" value="Glyco_transf_9"/>
    <property type="match status" value="1"/>
</dbReference>
<dbReference type="RefSeq" id="WP_130238626.1">
    <property type="nucleotide sequence ID" value="NZ_RQXS01000012.1"/>
</dbReference>
<dbReference type="InterPro" id="IPR051199">
    <property type="entry name" value="LPS_LOS_Heptosyltrfase"/>
</dbReference>
<dbReference type="PANTHER" id="PTHR30160:SF15">
    <property type="entry name" value="GLYCOSYLTRANSFERASE HI_0523-RELATED"/>
    <property type="match status" value="1"/>
</dbReference>
<dbReference type="GO" id="GO:0009244">
    <property type="term" value="P:lipopolysaccharide core region biosynthetic process"/>
    <property type="evidence" value="ECO:0007669"/>
    <property type="project" value="TreeGrafter"/>
</dbReference>
<organism evidence="3 4">
    <name type="scientific">Avibacterium paragallinarum</name>
    <name type="common">Haemophilus gallinarum</name>
    <dbReference type="NCBI Taxonomy" id="728"/>
    <lineage>
        <taxon>Bacteria</taxon>
        <taxon>Pseudomonadati</taxon>
        <taxon>Pseudomonadota</taxon>
        <taxon>Gammaproteobacteria</taxon>
        <taxon>Pasteurellales</taxon>
        <taxon>Pasteurellaceae</taxon>
        <taxon>Avibacterium</taxon>
    </lineage>
</organism>
<evidence type="ECO:0000313" key="3">
    <source>
        <dbReference type="EMBL" id="RZN60263.1"/>
    </source>
</evidence>
<protein>
    <submittedName>
        <fullName evidence="3">Lipopolysaccharide heptosyltransferase family protein</fullName>
    </submittedName>
</protein>
<reference evidence="3 4" key="1">
    <citation type="submission" date="2018-11" db="EMBL/GenBank/DDBJ databases">
        <title>Sequencing Av. paragallinarum serogroups.</title>
        <authorList>
            <person name="Hellmuth J.E."/>
            <person name="Boucher C.E."/>
            <person name="Cason E.D."/>
        </authorList>
    </citation>
    <scope>NUCLEOTIDE SEQUENCE [LARGE SCALE GENOMIC DNA]</scope>
    <source>
        <strain evidence="3 4">SA-3</strain>
    </source>
</reference>
<keyword evidence="2 3" id="KW-0808">Transferase</keyword>
<name>A0A8B3TD81_AVIPA</name>
<dbReference type="InterPro" id="IPR002201">
    <property type="entry name" value="Glyco_trans_9"/>
</dbReference>
<evidence type="ECO:0000256" key="1">
    <source>
        <dbReference type="ARBA" id="ARBA00022676"/>
    </source>
</evidence>